<reference evidence="2" key="1">
    <citation type="submission" date="2010-02" db="EMBL/GenBank/DDBJ databases">
        <title>Complete sequence of Ferroglobus placidus DSM 10642.</title>
        <authorList>
            <consortium name="US DOE Joint Genome Institute"/>
            <person name="Lucas S."/>
            <person name="Copeland A."/>
            <person name="Lapidus A."/>
            <person name="Cheng J.-F."/>
            <person name="Bruce D."/>
            <person name="Goodwin L."/>
            <person name="Pitluck S."/>
            <person name="Saunders E."/>
            <person name="Brettin T."/>
            <person name="Detter J.C."/>
            <person name="Han C."/>
            <person name="Tapia R."/>
            <person name="Larimer F."/>
            <person name="Land M."/>
            <person name="Hauser L."/>
            <person name="Kyrpides N."/>
            <person name="Ivanova N."/>
            <person name="Holmes D."/>
            <person name="Lovley D."/>
            <person name="Kyrpides N."/>
            <person name="Anderson I.J."/>
            <person name="Woyke T."/>
        </authorList>
    </citation>
    <scope>NUCLEOTIDE SEQUENCE [LARGE SCALE GENOMIC DNA]</scope>
    <source>
        <strain evidence="2">DSM 10642 / AEDII12DO</strain>
    </source>
</reference>
<dbReference type="PaxDb" id="589924-Ferp_1834"/>
<dbReference type="AlphaFoldDB" id="D3RZR4"/>
<dbReference type="eggNOG" id="arCOG13274">
    <property type="taxonomic scope" value="Archaea"/>
</dbReference>
<organism evidence="1 2">
    <name type="scientific">Ferroglobus placidus (strain DSM 10642 / AEDII12DO)</name>
    <dbReference type="NCBI Taxonomy" id="589924"/>
    <lineage>
        <taxon>Archaea</taxon>
        <taxon>Methanobacteriati</taxon>
        <taxon>Methanobacteriota</taxon>
        <taxon>Archaeoglobi</taxon>
        <taxon>Archaeoglobales</taxon>
        <taxon>Archaeoglobaceae</taxon>
        <taxon>Ferroglobus</taxon>
    </lineage>
</organism>
<protein>
    <submittedName>
        <fullName evidence="1">Uncharacterized protein</fullName>
    </submittedName>
</protein>
<dbReference type="GeneID" id="80265022"/>
<evidence type="ECO:0000313" key="1">
    <source>
        <dbReference type="EMBL" id="ADC65977.1"/>
    </source>
</evidence>
<reference evidence="1 2" key="2">
    <citation type="journal article" date="2011" name="Stand. Genomic Sci.">
        <title>Complete genome sequence of Ferroglobus placidus AEDII12DO.</title>
        <authorList>
            <person name="Anderson I."/>
            <person name="Risso C."/>
            <person name="Holmes D."/>
            <person name="Lucas S."/>
            <person name="Copeland A."/>
            <person name="Lapidus A."/>
            <person name="Cheng J.F."/>
            <person name="Bruce D."/>
            <person name="Goodwin L."/>
            <person name="Pitluck S."/>
            <person name="Saunders E."/>
            <person name="Brettin T."/>
            <person name="Detter J.C."/>
            <person name="Han C."/>
            <person name="Tapia R."/>
            <person name="Larimer F."/>
            <person name="Land M."/>
            <person name="Hauser L."/>
            <person name="Woyke T."/>
            <person name="Lovley D."/>
            <person name="Kyrpides N."/>
            <person name="Ivanova N."/>
        </authorList>
    </citation>
    <scope>NUCLEOTIDE SEQUENCE [LARGE SCALE GENOMIC DNA]</scope>
    <source>
        <strain evidence="2">DSM 10642 / AEDII12DO</strain>
    </source>
</reference>
<keyword evidence="2" id="KW-1185">Reference proteome</keyword>
<gene>
    <name evidence="1" type="ordered locus">Ferp_1834</name>
</gene>
<evidence type="ECO:0000313" key="2">
    <source>
        <dbReference type="Proteomes" id="UP000002613"/>
    </source>
</evidence>
<dbReference type="Proteomes" id="UP000002613">
    <property type="component" value="Chromosome"/>
</dbReference>
<dbReference type="KEGG" id="fpl:Ferp_1834"/>
<dbReference type="EMBL" id="CP001899">
    <property type="protein sequence ID" value="ADC65977.1"/>
    <property type="molecule type" value="Genomic_DNA"/>
</dbReference>
<dbReference type="HOGENOM" id="CLU_218564_0_0_2"/>
<accession>D3RZR4</accession>
<proteinExistence type="predicted"/>
<dbReference type="RefSeq" id="WP_012966316.1">
    <property type="nucleotide sequence ID" value="NC_013849.1"/>
</dbReference>
<name>D3RZR4_FERPA</name>
<sequence>MSPEEFAAAIAAIHKYLKDTAERPIVIKREVSYWKILSRVMQ</sequence>